<proteinExistence type="predicted"/>
<keyword evidence="3" id="KW-1185">Reference proteome</keyword>
<dbReference type="EMBL" id="LR906555">
    <property type="protein sequence ID" value="CAD7253908.1"/>
    <property type="molecule type" value="Genomic_DNA"/>
</dbReference>
<dbReference type="EMBL" id="CAJPEV010007038">
    <property type="protein sequence ID" value="CAG0904537.1"/>
    <property type="molecule type" value="Genomic_DNA"/>
</dbReference>
<feature type="non-terminal residue" evidence="2">
    <location>
        <position position="1"/>
    </location>
</feature>
<evidence type="ECO:0000313" key="3">
    <source>
        <dbReference type="Proteomes" id="UP000677054"/>
    </source>
</evidence>
<name>A0A7R9AHB8_9CRUS</name>
<accession>A0A7R9AHB8</accession>
<reference evidence="2" key="1">
    <citation type="submission" date="2020-11" db="EMBL/GenBank/DDBJ databases">
        <authorList>
            <person name="Tran Van P."/>
        </authorList>
    </citation>
    <scope>NUCLEOTIDE SEQUENCE</scope>
</reference>
<dbReference type="Proteomes" id="UP000677054">
    <property type="component" value="Unassembled WGS sequence"/>
</dbReference>
<protein>
    <submittedName>
        <fullName evidence="2">Uncharacterized protein</fullName>
    </submittedName>
</protein>
<evidence type="ECO:0000256" key="1">
    <source>
        <dbReference type="SAM" id="MobiDB-lite"/>
    </source>
</evidence>
<evidence type="ECO:0000313" key="2">
    <source>
        <dbReference type="EMBL" id="CAD7253908.1"/>
    </source>
</evidence>
<feature type="region of interest" description="Disordered" evidence="1">
    <location>
        <begin position="110"/>
        <end position="162"/>
    </location>
</feature>
<feature type="compositionally biased region" description="Basic and acidic residues" evidence="1">
    <location>
        <begin position="110"/>
        <end position="127"/>
    </location>
</feature>
<dbReference type="AlphaFoldDB" id="A0A7R9AHB8"/>
<gene>
    <name evidence="2" type="ORF">DSTB1V02_LOCUS13654</name>
</gene>
<organism evidence="2">
    <name type="scientific">Darwinula stevensoni</name>
    <dbReference type="NCBI Taxonomy" id="69355"/>
    <lineage>
        <taxon>Eukaryota</taxon>
        <taxon>Metazoa</taxon>
        <taxon>Ecdysozoa</taxon>
        <taxon>Arthropoda</taxon>
        <taxon>Crustacea</taxon>
        <taxon>Oligostraca</taxon>
        <taxon>Ostracoda</taxon>
        <taxon>Podocopa</taxon>
        <taxon>Podocopida</taxon>
        <taxon>Darwinulocopina</taxon>
        <taxon>Darwinuloidea</taxon>
        <taxon>Darwinulidae</taxon>
        <taxon>Darwinula</taxon>
    </lineage>
</organism>
<sequence length="234" mass="26901">MRMAFREYTGRAGFGGVSGASLTGKRKYLDANGIHLLQAHPSLCQLLFQMDHFLAKLFKLRPWYPELESALLARRHIRFGSLAFRWMQDSLSANKDQVSAKVKKLKKSSDVADYEKRKRPHCLERGSQKKHLSKLQHESPISYPPSSEPEDEDDGDSLSSCHCSPIASKQTRSIEKNQLLFWHLLSEIWKGRKQSQLSCVDSWMMALPFTLFTSPQDTRRSRPLQNWASLTSYQ</sequence>